<feature type="transmembrane region" description="Helical" evidence="2">
    <location>
        <begin position="412"/>
        <end position="438"/>
    </location>
</feature>
<sequence length="550" mass="56909">MTAATQAPDRPVHEGTSGSQPWASTGALLRVFLRLDRLRIVIWTLAVGLLTAGSVDALDAAYAGPEALQARAELLENPSAVMMTGPAFGMDNYTFGAMVANELSLYLFLSTAIMSVLIAIRHTRAEEESGRMEILRALPVGRYAAPTATLVTVALANLAVGVGIALGLVGTGMETASSLAMALASALTGLLFGAVAAVTAQLTEHARAASGAALGVLAVAFLVRGIGDVMETGGSWLSWFSPLAWGQQTRLYVDLRWWPLALTAVATAALLVVAVALSQRRDLGAGLRPPSPGPATAKPALRTPAGLARRLLETGFLAWTIGLALFSVAFGALANSLEDMIDQVPEMGGFISGDLLEDLTTGFTAFIVALMVLPAAALAVAGVLRLRSEESEGRVEALAVTGSSRPGLLGGWLATVATQAVISTAVFGLSVGLGVAAATGDGTWVWRAALAALSYLPAVALTAAVAVALYGLVPRAAGLAWILVVWAFFAMYFGDLLDLPEWARAVSPFHHVPLVPNEDYDAAPLLVMSGVAAALVAAGFVGFRRRDVTS</sequence>
<name>A0ABP8LCL3_9MICO</name>
<comment type="caution">
    <text evidence="3">The sequence shown here is derived from an EMBL/GenBank/DDBJ whole genome shotgun (WGS) entry which is preliminary data.</text>
</comment>
<gene>
    <name evidence="3" type="ORF">GCM10023169_25200</name>
</gene>
<protein>
    <submittedName>
        <fullName evidence="3">Exporter of polyketide antibiotics</fullName>
    </submittedName>
</protein>
<proteinExistence type="predicted"/>
<dbReference type="Proteomes" id="UP001500622">
    <property type="component" value="Unassembled WGS sequence"/>
</dbReference>
<evidence type="ECO:0000256" key="2">
    <source>
        <dbReference type="SAM" id="Phobius"/>
    </source>
</evidence>
<reference evidence="4" key="1">
    <citation type="journal article" date="2019" name="Int. J. Syst. Evol. Microbiol.">
        <title>The Global Catalogue of Microorganisms (GCM) 10K type strain sequencing project: providing services to taxonomists for standard genome sequencing and annotation.</title>
        <authorList>
            <consortium name="The Broad Institute Genomics Platform"/>
            <consortium name="The Broad Institute Genome Sequencing Center for Infectious Disease"/>
            <person name="Wu L."/>
            <person name="Ma J."/>
        </authorList>
    </citation>
    <scope>NUCLEOTIDE SEQUENCE [LARGE SCALE GENOMIC DNA]</scope>
    <source>
        <strain evidence="4">JCM 17810</strain>
    </source>
</reference>
<organism evidence="3 4">
    <name type="scientific">Georgenia halophila</name>
    <dbReference type="NCBI Taxonomy" id="620889"/>
    <lineage>
        <taxon>Bacteria</taxon>
        <taxon>Bacillati</taxon>
        <taxon>Actinomycetota</taxon>
        <taxon>Actinomycetes</taxon>
        <taxon>Micrococcales</taxon>
        <taxon>Bogoriellaceae</taxon>
        <taxon>Georgenia</taxon>
    </lineage>
</organism>
<feature type="transmembrane region" description="Helical" evidence="2">
    <location>
        <begin position="316"/>
        <end position="337"/>
    </location>
</feature>
<evidence type="ECO:0000256" key="1">
    <source>
        <dbReference type="SAM" id="MobiDB-lite"/>
    </source>
</evidence>
<feature type="transmembrane region" description="Helical" evidence="2">
    <location>
        <begin position="212"/>
        <end position="237"/>
    </location>
</feature>
<feature type="transmembrane region" description="Helical" evidence="2">
    <location>
        <begin position="363"/>
        <end position="384"/>
    </location>
</feature>
<dbReference type="EMBL" id="BAABGN010000011">
    <property type="protein sequence ID" value="GAA4426448.1"/>
    <property type="molecule type" value="Genomic_DNA"/>
</dbReference>
<keyword evidence="2" id="KW-1133">Transmembrane helix</keyword>
<feature type="transmembrane region" description="Helical" evidence="2">
    <location>
        <begin position="476"/>
        <end position="494"/>
    </location>
</feature>
<dbReference type="RefSeq" id="WP_345216608.1">
    <property type="nucleotide sequence ID" value="NZ_BAABGN010000011.1"/>
</dbReference>
<feature type="transmembrane region" description="Helical" evidence="2">
    <location>
        <begin position="143"/>
        <end position="167"/>
    </location>
</feature>
<feature type="transmembrane region" description="Helical" evidence="2">
    <location>
        <begin position="103"/>
        <end position="122"/>
    </location>
</feature>
<feature type="region of interest" description="Disordered" evidence="1">
    <location>
        <begin position="1"/>
        <end position="20"/>
    </location>
</feature>
<feature type="transmembrane region" description="Helical" evidence="2">
    <location>
        <begin position="257"/>
        <end position="278"/>
    </location>
</feature>
<keyword evidence="2" id="KW-0812">Transmembrane</keyword>
<keyword evidence="2" id="KW-0472">Membrane</keyword>
<feature type="transmembrane region" description="Helical" evidence="2">
    <location>
        <begin position="40"/>
        <end position="58"/>
    </location>
</feature>
<evidence type="ECO:0000313" key="4">
    <source>
        <dbReference type="Proteomes" id="UP001500622"/>
    </source>
</evidence>
<feature type="transmembrane region" description="Helical" evidence="2">
    <location>
        <begin position="179"/>
        <end position="200"/>
    </location>
</feature>
<evidence type="ECO:0000313" key="3">
    <source>
        <dbReference type="EMBL" id="GAA4426448.1"/>
    </source>
</evidence>
<accession>A0ABP8LCL3</accession>
<keyword evidence="4" id="KW-1185">Reference proteome</keyword>
<feature type="transmembrane region" description="Helical" evidence="2">
    <location>
        <begin position="444"/>
        <end position="469"/>
    </location>
</feature>
<feature type="transmembrane region" description="Helical" evidence="2">
    <location>
        <begin position="522"/>
        <end position="543"/>
    </location>
</feature>